<evidence type="ECO:0000256" key="1">
    <source>
        <dbReference type="SAM" id="MobiDB-lite"/>
    </source>
</evidence>
<evidence type="ECO:0000313" key="3">
    <source>
        <dbReference type="Proteomes" id="UP000515121"/>
    </source>
</evidence>
<dbReference type="Pfam" id="PF07734">
    <property type="entry name" value="FBA_1"/>
    <property type="match status" value="1"/>
</dbReference>
<dbReference type="SMART" id="SM00256">
    <property type="entry name" value="FBOX"/>
    <property type="match status" value="1"/>
</dbReference>
<proteinExistence type="predicted"/>
<accession>A0A6P5X3Q5</accession>
<dbReference type="PANTHER" id="PTHR31672:SF13">
    <property type="entry name" value="F-BOX PROTEIN CPR30-LIKE"/>
    <property type="match status" value="1"/>
</dbReference>
<feature type="domain" description="F-box" evidence="2">
    <location>
        <begin position="64"/>
        <end position="110"/>
    </location>
</feature>
<reference evidence="4" key="1">
    <citation type="submission" date="2025-08" db="UniProtKB">
        <authorList>
            <consortium name="RefSeq"/>
        </authorList>
    </citation>
    <scope>IDENTIFICATION</scope>
    <source>
        <tissue evidence="4">Fruit stalk</tissue>
    </source>
</reference>
<dbReference type="NCBIfam" id="TIGR01640">
    <property type="entry name" value="F_box_assoc_1"/>
    <property type="match status" value="1"/>
</dbReference>
<dbReference type="SUPFAM" id="SSF50965">
    <property type="entry name" value="Galactose oxidase, central domain"/>
    <property type="match status" value="1"/>
</dbReference>
<protein>
    <submittedName>
        <fullName evidence="4">F-box/kelch-repeat protein At3g23880 isoform X1</fullName>
    </submittedName>
</protein>
<dbReference type="InterPro" id="IPR017451">
    <property type="entry name" value="F-box-assoc_interact_dom"/>
</dbReference>
<dbReference type="SUPFAM" id="SSF81383">
    <property type="entry name" value="F-box domain"/>
    <property type="match status" value="1"/>
</dbReference>
<dbReference type="Pfam" id="PF00646">
    <property type="entry name" value="F-box"/>
    <property type="match status" value="1"/>
</dbReference>
<dbReference type="InterPro" id="IPR050796">
    <property type="entry name" value="SCF_F-box_component"/>
</dbReference>
<dbReference type="AlphaFoldDB" id="A0A6P5X3Q5"/>
<dbReference type="InterPro" id="IPR036047">
    <property type="entry name" value="F-box-like_dom_sf"/>
</dbReference>
<feature type="compositionally biased region" description="Polar residues" evidence="1">
    <location>
        <begin position="1"/>
        <end position="33"/>
    </location>
</feature>
<evidence type="ECO:0000259" key="2">
    <source>
        <dbReference type="PROSITE" id="PS50181"/>
    </source>
</evidence>
<dbReference type="KEGG" id="dzi:111279984"/>
<gene>
    <name evidence="4" type="primary">LOC111279984</name>
</gene>
<keyword evidence="3" id="KW-1185">Reference proteome</keyword>
<dbReference type="InterPro" id="IPR001810">
    <property type="entry name" value="F-box_dom"/>
</dbReference>
<feature type="region of interest" description="Disordered" evidence="1">
    <location>
        <begin position="1"/>
        <end position="64"/>
    </location>
</feature>
<dbReference type="InterPro" id="IPR011043">
    <property type="entry name" value="Gal_Oxase/kelch_b-propeller"/>
</dbReference>
<dbReference type="CDD" id="cd22157">
    <property type="entry name" value="F-box_AtFBW1-like"/>
    <property type="match status" value="1"/>
</dbReference>
<dbReference type="Gene3D" id="1.20.1280.50">
    <property type="match status" value="1"/>
</dbReference>
<dbReference type="RefSeq" id="XP_022722823.1">
    <property type="nucleotide sequence ID" value="XM_022867088.1"/>
</dbReference>
<dbReference type="InterPro" id="IPR006527">
    <property type="entry name" value="F-box-assoc_dom_typ1"/>
</dbReference>
<organism evidence="3 4">
    <name type="scientific">Durio zibethinus</name>
    <name type="common">Durian</name>
    <dbReference type="NCBI Taxonomy" id="66656"/>
    <lineage>
        <taxon>Eukaryota</taxon>
        <taxon>Viridiplantae</taxon>
        <taxon>Streptophyta</taxon>
        <taxon>Embryophyta</taxon>
        <taxon>Tracheophyta</taxon>
        <taxon>Spermatophyta</taxon>
        <taxon>Magnoliopsida</taxon>
        <taxon>eudicotyledons</taxon>
        <taxon>Gunneridae</taxon>
        <taxon>Pentapetalae</taxon>
        <taxon>rosids</taxon>
        <taxon>malvids</taxon>
        <taxon>Malvales</taxon>
        <taxon>Malvaceae</taxon>
        <taxon>Helicteroideae</taxon>
        <taxon>Durio</taxon>
    </lineage>
</organism>
<dbReference type="Proteomes" id="UP000515121">
    <property type="component" value="Unplaced"/>
</dbReference>
<dbReference type="GeneID" id="111279984"/>
<dbReference type="PANTHER" id="PTHR31672">
    <property type="entry name" value="BNACNNG10540D PROTEIN"/>
    <property type="match status" value="1"/>
</dbReference>
<dbReference type="PROSITE" id="PS50181">
    <property type="entry name" value="FBOX"/>
    <property type="match status" value="1"/>
</dbReference>
<dbReference type="OrthoDB" id="591557at2759"/>
<feature type="compositionally biased region" description="Basic and acidic residues" evidence="1">
    <location>
        <begin position="34"/>
        <end position="47"/>
    </location>
</feature>
<evidence type="ECO:0000313" key="4">
    <source>
        <dbReference type="RefSeq" id="XP_022722823.1"/>
    </source>
</evidence>
<name>A0A6P5X3Q5_DURZI</name>
<sequence>MENQNEESASTQPNQRLGSLSHEPTPTSSYQQAQKRDRQDSQPHESHVPPQSPKRSKNANPSPPSFPPIFPLELIVEILSNLPVKSLLRFRCVCRSWNSLITDPFFVKKHLQKAQNDPKFTKKRVLINTGNTQTQTQIQISIKSCSLAAIYEDLIVNSSEIEYPSKRASRFDWIVGSCNGLICIAIRQDTVFLLNPSLRICKRLPDLGFRKRRGCYTVYGFGFDASVDDYKVVRVFCCQSEGCGDGYESIVRVYSLRTNCWKRIQDFPFGVPCDEAGKYVDGRLNWAVFSRPEMGLSWTIVSLDLAEETYMEVLQPGFGVGVSERTLAILDGCLCVLCNYGRLYADVWVMREFGKRDSWTKLVTVPYMRDPGSELFSIPLFVSESGEILLHLGVKLILYNPKEKMFRVPVIHGDAISYIDQAEIYEESLVSPTLINQH</sequence>